<comment type="similarity">
    <text evidence="1">Belongs to the DNA/RNA non-specific endonuclease family.</text>
</comment>
<evidence type="ECO:0000256" key="1">
    <source>
        <dbReference type="ARBA" id="ARBA00010052"/>
    </source>
</evidence>
<gene>
    <name evidence="5" type="primary">NUC1_1</name>
    <name evidence="5" type="ORF">BGZ65_004263</name>
</gene>
<evidence type="ECO:0000259" key="4">
    <source>
        <dbReference type="SMART" id="SM00892"/>
    </source>
</evidence>
<dbReference type="EMBL" id="JAAAHW010003182">
    <property type="protein sequence ID" value="KAF9987294.1"/>
    <property type="molecule type" value="Genomic_DNA"/>
</dbReference>
<dbReference type="InterPro" id="IPR044925">
    <property type="entry name" value="His-Me_finger_sf"/>
</dbReference>
<dbReference type="GO" id="GO:0006309">
    <property type="term" value="P:apoptotic DNA fragmentation"/>
    <property type="evidence" value="ECO:0007669"/>
    <property type="project" value="TreeGrafter"/>
</dbReference>
<dbReference type="Proteomes" id="UP000749646">
    <property type="component" value="Unassembled WGS sequence"/>
</dbReference>
<protein>
    <submittedName>
        <fullName evidence="5">Nuclease</fullName>
    </submittedName>
</protein>
<dbReference type="SUPFAM" id="SSF54060">
    <property type="entry name" value="His-Me finger endonucleases"/>
    <property type="match status" value="1"/>
</dbReference>
<dbReference type="Pfam" id="PF01223">
    <property type="entry name" value="Endonuclease_NS"/>
    <property type="match status" value="2"/>
</dbReference>
<evidence type="ECO:0000259" key="3">
    <source>
        <dbReference type="SMART" id="SM00477"/>
    </source>
</evidence>
<organism evidence="5 6">
    <name type="scientific">Modicella reniformis</name>
    <dbReference type="NCBI Taxonomy" id="1440133"/>
    <lineage>
        <taxon>Eukaryota</taxon>
        <taxon>Fungi</taxon>
        <taxon>Fungi incertae sedis</taxon>
        <taxon>Mucoromycota</taxon>
        <taxon>Mortierellomycotina</taxon>
        <taxon>Mortierellomycetes</taxon>
        <taxon>Mortierellales</taxon>
        <taxon>Mortierellaceae</taxon>
        <taxon>Modicella</taxon>
    </lineage>
</organism>
<evidence type="ECO:0000256" key="2">
    <source>
        <dbReference type="PIRSR" id="PIRSR640255-1"/>
    </source>
</evidence>
<dbReference type="PANTHER" id="PTHR13966:SF5">
    <property type="entry name" value="ENDONUCLEASE G, MITOCHONDRIAL"/>
    <property type="match status" value="1"/>
</dbReference>
<dbReference type="GO" id="GO:0000014">
    <property type="term" value="F:single-stranded DNA endodeoxyribonuclease activity"/>
    <property type="evidence" value="ECO:0007669"/>
    <property type="project" value="TreeGrafter"/>
</dbReference>
<name>A0A9P6MBI0_9FUNG</name>
<dbReference type="GO" id="GO:0004521">
    <property type="term" value="F:RNA endonuclease activity"/>
    <property type="evidence" value="ECO:0007669"/>
    <property type="project" value="TreeGrafter"/>
</dbReference>
<dbReference type="GO" id="GO:0005634">
    <property type="term" value="C:nucleus"/>
    <property type="evidence" value="ECO:0007669"/>
    <property type="project" value="TreeGrafter"/>
</dbReference>
<dbReference type="InterPro" id="IPR001604">
    <property type="entry name" value="Endo_G_ENPP1-like_dom"/>
</dbReference>
<accession>A0A9P6MBI0</accession>
<dbReference type="AlphaFoldDB" id="A0A9P6MBI0"/>
<evidence type="ECO:0000313" key="5">
    <source>
        <dbReference type="EMBL" id="KAF9987294.1"/>
    </source>
</evidence>
<evidence type="ECO:0000313" key="6">
    <source>
        <dbReference type="Proteomes" id="UP000749646"/>
    </source>
</evidence>
<dbReference type="GO" id="GO:0003676">
    <property type="term" value="F:nucleic acid binding"/>
    <property type="evidence" value="ECO:0007669"/>
    <property type="project" value="InterPro"/>
</dbReference>
<proteinExistence type="inferred from homology"/>
<dbReference type="PANTHER" id="PTHR13966">
    <property type="entry name" value="ENDONUCLEASE RELATED"/>
    <property type="match status" value="1"/>
</dbReference>
<reference evidence="5" key="1">
    <citation type="journal article" date="2020" name="Fungal Divers.">
        <title>Resolving the Mortierellaceae phylogeny through synthesis of multi-gene phylogenetics and phylogenomics.</title>
        <authorList>
            <person name="Vandepol N."/>
            <person name="Liber J."/>
            <person name="Desiro A."/>
            <person name="Na H."/>
            <person name="Kennedy M."/>
            <person name="Barry K."/>
            <person name="Grigoriev I.V."/>
            <person name="Miller A.N."/>
            <person name="O'Donnell K."/>
            <person name="Stajich J.E."/>
            <person name="Bonito G."/>
        </authorList>
    </citation>
    <scope>NUCLEOTIDE SEQUENCE</scope>
    <source>
        <strain evidence="5">MES-2147</strain>
    </source>
</reference>
<comment type="caution">
    <text evidence="5">The sequence shown here is derived from an EMBL/GenBank/DDBJ whole genome shotgun (WGS) entry which is preliminary data.</text>
</comment>
<dbReference type="Gene3D" id="3.40.570.10">
    <property type="entry name" value="Extracellular Endonuclease, subunit A"/>
    <property type="match status" value="2"/>
</dbReference>
<dbReference type="SMART" id="SM00892">
    <property type="entry name" value="Endonuclease_NS"/>
    <property type="match status" value="1"/>
</dbReference>
<dbReference type="InterPro" id="IPR020821">
    <property type="entry name" value="ENPP1-3/EXOG-like_nuc-like"/>
</dbReference>
<dbReference type="GO" id="GO:0046872">
    <property type="term" value="F:metal ion binding"/>
    <property type="evidence" value="ECO:0007669"/>
    <property type="project" value="InterPro"/>
</dbReference>
<feature type="active site" description="Proton acceptor" evidence="2">
    <location>
        <position position="73"/>
    </location>
</feature>
<sequence length="159" mass="17603">MARNEVANHTTFTRSFSTASIPNWVAQHLTVESLKPGEGVGRGNSTFREDPTVPDLFKARLADYFKSGYDCGHMAPAADCKRHYTFPTLRPKSGQGDMAAFVLPNNTIQNDIPLTAFQVPIEAVEKATGLKFFETLERKALKGHRMQGHDKNQKGLPAQ</sequence>
<keyword evidence="6" id="KW-1185">Reference proteome</keyword>
<dbReference type="GO" id="GO:0005743">
    <property type="term" value="C:mitochondrial inner membrane"/>
    <property type="evidence" value="ECO:0007669"/>
    <property type="project" value="TreeGrafter"/>
</dbReference>
<feature type="domain" description="DNA/RNA non-specific endonuclease/pyrophosphatase/phosphodiesterase" evidence="4">
    <location>
        <begin position="8"/>
        <end position="139"/>
    </location>
</feature>
<feature type="domain" description="ENPP1-3/EXOG-like endonuclease/phosphodiesterase" evidence="3">
    <location>
        <begin position="9"/>
        <end position="139"/>
    </location>
</feature>
<dbReference type="InterPro" id="IPR044929">
    <property type="entry name" value="DNA/RNA_non-sp_Endonuclease_sf"/>
</dbReference>
<dbReference type="SMART" id="SM00477">
    <property type="entry name" value="NUC"/>
    <property type="match status" value="1"/>
</dbReference>
<dbReference type="OrthoDB" id="5418055at2759"/>
<dbReference type="InterPro" id="IPR040255">
    <property type="entry name" value="Non-specific_endonuclease"/>
</dbReference>